<comment type="caution">
    <text evidence="4">The sequence shown here is derived from an EMBL/GenBank/DDBJ whole genome shotgun (WGS) entry which is preliminary data.</text>
</comment>
<dbReference type="PANTHER" id="PTHR21666">
    <property type="entry name" value="PEPTIDASE-RELATED"/>
    <property type="match status" value="1"/>
</dbReference>
<dbReference type="SUPFAM" id="SSF51261">
    <property type="entry name" value="Duplicated hybrid motif"/>
    <property type="match status" value="1"/>
</dbReference>
<keyword evidence="2" id="KW-1133">Transmembrane helix</keyword>
<dbReference type="InterPro" id="IPR011055">
    <property type="entry name" value="Dup_hybrid_motif"/>
</dbReference>
<dbReference type="GO" id="GO:0004222">
    <property type="term" value="F:metalloendopeptidase activity"/>
    <property type="evidence" value="ECO:0007669"/>
    <property type="project" value="TreeGrafter"/>
</dbReference>
<dbReference type="EMBL" id="FCNZ02000004">
    <property type="protein sequence ID" value="SAL24815.1"/>
    <property type="molecule type" value="Genomic_DNA"/>
</dbReference>
<name>A0A158FYB6_9BURK</name>
<keyword evidence="2" id="KW-0472">Membrane</keyword>
<dbReference type="RefSeq" id="WP_087629553.1">
    <property type="nucleotide sequence ID" value="NZ_FCNZ02000004.1"/>
</dbReference>
<organism evidence="4 5">
    <name type="scientific">Caballeronia telluris</name>
    <dbReference type="NCBI Taxonomy" id="326475"/>
    <lineage>
        <taxon>Bacteria</taxon>
        <taxon>Pseudomonadati</taxon>
        <taxon>Pseudomonadota</taxon>
        <taxon>Betaproteobacteria</taxon>
        <taxon>Burkholderiales</taxon>
        <taxon>Burkholderiaceae</taxon>
        <taxon>Caballeronia</taxon>
    </lineage>
</organism>
<feature type="transmembrane region" description="Helical" evidence="2">
    <location>
        <begin position="24"/>
        <end position="46"/>
    </location>
</feature>
<proteinExistence type="predicted"/>
<dbReference type="AlphaFoldDB" id="A0A158FYB6"/>
<dbReference type="PANTHER" id="PTHR21666:SF270">
    <property type="entry name" value="MUREIN HYDROLASE ACTIVATOR ENVC"/>
    <property type="match status" value="1"/>
</dbReference>
<dbReference type="InterPro" id="IPR050570">
    <property type="entry name" value="Cell_wall_metabolism_enzyme"/>
</dbReference>
<feature type="region of interest" description="Disordered" evidence="1">
    <location>
        <begin position="104"/>
        <end position="135"/>
    </location>
</feature>
<reference evidence="4" key="1">
    <citation type="submission" date="2016-01" db="EMBL/GenBank/DDBJ databases">
        <authorList>
            <person name="Peeters Charlotte."/>
        </authorList>
    </citation>
    <scope>NUCLEOTIDE SEQUENCE</scope>
    <source>
        <strain evidence="4">LMG 22936</strain>
    </source>
</reference>
<accession>A0A158FYB6</accession>
<evidence type="ECO:0000256" key="1">
    <source>
        <dbReference type="SAM" id="MobiDB-lite"/>
    </source>
</evidence>
<feature type="compositionally biased region" description="Basic and acidic residues" evidence="1">
    <location>
        <begin position="104"/>
        <end position="114"/>
    </location>
</feature>
<evidence type="ECO:0000313" key="5">
    <source>
        <dbReference type="Proteomes" id="UP000054717"/>
    </source>
</evidence>
<dbReference type="CDD" id="cd12797">
    <property type="entry name" value="M23_peptidase"/>
    <property type="match status" value="1"/>
</dbReference>
<dbReference type="STRING" id="326475.AWB66_01397"/>
<sequence>MAFVIWSRRSVSSQRVRFVEARTARVIAIVAGIALILAALALGIAIGSTLGSSHAFDERAQSARHSYELEELGKVSATLTKIEPRVAQLSAQVGELRDFEDRLKASRKSADGPDVHIVPPLPDSEETAPLDGAGGPLLPPRLCGAGKPANEGSAPQRMKRTQKFIDCLDDTLSQLERDVLPHYASYMAFPGRDPAPGSHAGSPYGNRIDPFTKHASFHPGVDLVAPTGATILATAGGRVIQAGPHGGYGNAVDIRHSDGIVTRYGHTSKIFVRVGDVVMPGQKIAEVGSTGRSTGPHLHFEVIVDGAQINPTPYLALFRLKSHAQS</sequence>
<evidence type="ECO:0000313" key="4">
    <source>
        <dbReference type="EMBL" id="SAL24815.1"/>
    </source>
</evidence>
<evidence type="ECO:0000259" key="3">
    <source>
        <dbReference type="Pfam" id="PF01551"/>
    </source>
</evidence>
<gene>
    <name evidence="4" type="ORF">AWB66_01397</name>
</gene>
<dbReference type="InterPro" id="IPR016047">
    <property type="entry name" value="M23ase_b-sheet_dom"/>
</dbReference>
<dbReference type="Proteomes" id="UP000054717">
    <property type="component" value="Unassembled WGS sequence"/>
</dbReference>
<dbReference type="Gene3D" id="2.70.70.10">
    <property type="entry name" value="Glucose Permease (Domain IIA)"/>
    <property type="match status" value="1"/>
</dbReference>
<keyword evidence="2" id="KW-0812">Transmembrane</keyword>
<evidence type="ECO:0000256" key="2">
    <source>
        <dbReference type="SAM" id="Phobius"/>
    </source>
</evidence>
<protein>
    <submittedName>
        <fullName evidence="4">Peptidase M23B</fullName>
    </submittedName>
</protein>
<keyword evidence="5" id="KW-1185">Reference proteome</keyword>
<feature type="domain" description="M23ase beta-sheet core" evidence="3">
    <location>
        <begin position="217"/>
        <end position="311"/>
    </location>
</feature>
<dbReference type="Pfam" id="PF01551">
    <property type="entry name" value="Peptidase_M23"/>
    <property type="match status" value="1"/>
</dbReference>